<dbReference type="Proteomes" id="UP000030746">
    <property type="component" value="Unassembled WGS sequence"/>
</dbReference>
<dbReference type="RefSeq" id="XP_009061832.1">
    <property type="nucleotide sequence ID" value="XM_009063584.1"/>
</dbReference>
<evidence type="ECO:0000313" key="8">
    <source>
        <dbReference type="Proteomes" id="UP000030746"/>
    </source>
</evidence>
<protein>
    <submittedName>
        <fullName evidence="7">Uncharacterized protein</fullName>
    </submittedName>
</protein>
<feature type="transmembrane region" description="Helical" evidence="6">
    <location>
        <begin position="117"/>
        <end position="141"/>
    </location>
</feature>
<keyword evidence="5 6" id="KW-0472">Membrane</keyword>
<name>V3Z963_LOTGI</name>
<dbReference type="GO" id="GO:0098943">
    <property type="term" value="P:neurotransmitter receptor transport, postsynaptic endosome to lysosome"/>
    <property type="evidence" value="ECO:0007669"/>
    <property type="project" value="TreeGrafter"/>
</dbReference>
<dbReference type="GO" id="GO:0005245">
    <property type="term" value="F:voltage-gated calcium channel activity"/>
    <property type="evidence" value="ECO:0007669"/>
    <property type="project" value="TreeGrafter"/>
</dbReference>
<evidence type="ECO:0000256" key="1">
    <source>
        <dbReference type="ARBA" id="ARBA00004141"/>
    </source>
</evidence>
<dbReference type="OMA" id="KCTILAF"/>
<dbReference type="GO" id="GO:0032281">
    <property type="term" value="C:AMPA glutamate receptor complex"/>
    <property type="evidence" value="ECO:0007669"/>
    <property type="project" value="TreeGrafter"/>
</dbReference>
<evidence type="ECO:0000256" key="2">
    <source>
        <dbReference type="ARBA" id="ARBA00007111"/>
    </source>
</evidence>
<dbReference type="GO" id="GO:0098839">
    <property type="term" value="C:postsynaptic density membrane"/>
    <property type="evidence" value="ECO:0007669"/>
    <property type="project" value="TreeGrafter"/>
</dbReference>
<evidence type="ECO:0000256" key="3">
    <source>
        <dbReference type="ARBA" id="ARBA00022692"/>
    </source>
</evidence>
<dbReference type="CTD" id="20251696"/>
<dbReference type="InterPro" id="IPR008368">
    <property type="entry name" value="VDCC_gsu"/>
</dbReference>
<dbReference type="EMBL" id="KB202917">
    <property type="protein sequence ID" value="ESO87433.1"/>
    <property type="molecule type" value="Genomic_DNA"/>
</dbReference>
<dbReference type="GeneID" id="20251696"/>
<comment type="similarity">
    <text evidence="2">Belongs to the PMP-22/EMP/MP20 family. CACNG subfamily.</text>
</comment>
<dbReference type="STRING" id="225164.V3Z963"/>
<accession>V3Z963</accession>
<keyword evidence="3 6" id="KW-0812">Transmembrane</keyword>
<dbReference type="KEGG" id="lgi:LOTGIDRAFT_64100"/>
<dbReference type="PANTHER" id="PTHR12107">
    <property type="entry name" value="VOLTAGE-DEPENDENT CALCIUM CHANNEL GAMMA SUBUNIT"/>
    <property type="match status" value="1"/>
</dbReference>
<feature type="transmembrane region" description="Helical" evidence="6">
    <location>
        <begin position="88"/>
        <end position="105"/>
    </location>
</feature>
<organism evidence="7 8">
    <name type="scientific">Lottia gigantea</name>
    <name type="common">Giant owl limpet</name>
    <dbReference type="NCBI Taxonomy" id="225164"/>
    <lineage>
        <taxon>Eukaryota</taxon>
        <taxon>Metazoa</taxon>
        <taxon>Spiralia</taxon>
        <taxon>Lophotrochozoa</taxon>
        <taxon>Mollusca</taxon>
        <taxon>Gastropoda</taxon>
        <taxon>Patellogastropoda</taxon>
        <taxon>Lottioidea</taxon>
        <taxon>Lottiidae</taxon>
        <taxon>Lottia</taxon>
    </lineage>
</organism>
<keyword evidence="8" id="KW-1185">Reference proteome</keyword>
<dbReference type="PANTHER" id="PTHR12107:SF0">
    <property type="entry name" value="STARGAZIN (MAMMALIAN CALCIUM CHANNEL) HOMOLOG"/>
    <property type="match status" value="1"/>
</dbReference>
<evidence type="ECO:0000256" key="5">
    <source>
        <dbReference type="ARBA" id="ARBA00023136"/>
    </source>
</evidence>
<dbReference type="GO" id="GO:0019226">
    <property type="term" value="P:transmission of nerve impulse"/>
    <property type="evidence" value="ECO:0007669"/>
    <property type="project" value="TreeGrafter"/>
</dbReference>
<dbReference type="Pfam" id="PF00822">
    <property type="entry name" value="PMP22_Claudin"/>
    <property type="match status" value="1"/>
</dbReference>
<dbReference type="GO" id="GO:0051968">
    <property type="term" value="P:positive regulation of synaptic transmission, glutamatergic"/>
    <property type="evidence" value="ECO:0007669"/>
    <property type="project" value="TreeGrafter"/>
</dbReference>
<dbReference type="HOGENOM" id="CLU_053704_1_2_1"/>
<dbReference type="OrthoDB" id="9990458at2759"/>
<dbReference type="InterPro" id="IPR004031">
    <property type="entry name" value="PMP22/EMP/MP20/Claudin"/>
</dbReference>
<feature type="non-terminal residue" evidence="7">
    <location>
        <position position="181"/>
    </location>
</feature>
<proteinExistence type="inferred from homology"/>
<evidence type="ECO:0000256" key="4">
    <source>
        <dbReference type="ARBA" id="ARBA00022989"/>
    </source>
</evidence>
<gene>
    <name evidence="7" type="ORF">LOTGIDRAFT_64100</name>
</gene>
<feature type="transmembrane region" description="Helical" evidence="6">
    <location>
        <begin position="161"/>
        <end position="179"/>
    </location>
</feature>
<sequence length="181" mass="19950">RFLTVMTSFCSGAAFGLLCIAVGTDYWLYTKEKTAEADFNNTVRYKSVYSGLWRVCRMKGRLMGADKFVEPFISLLCEILLNIRRATTFPLVSLLILLIGGILSLGSHCKSNGGRKILTFVCGILFVLAGLCTLVGIILYIGSITEEVGNKAHASIEKPKFIYFYGPSFMMAVGSFILTEL</sequence>
<evidence type="ECO:0000313" key="7">
    <source>
        <dbReference type="EMBL" id="ESO87433.1"/>
    </source>
</evidence>
<dbReference type="GO" id="GO:0098970">
    <property type="term" value="P:postsynaptic neurotransmitter receptor diffusion trapping"/>
    <property type="evidence" value="ECO:0007669"/>
    <property type="project" value="TreeGrafter"/>
</dbReference>
<dbReference type="Gene3D" id="1.20.140.150">
    <property type="match status" value="1"/>
</dbReference>
<dbReference type="InterPro" id="IPR051072">
    <property type="entry name" value="CACNG_subunit"/>
</dbReference>
<evidence type="ECO:0000256" key="6">
    <source>
        <dbReference type="SAM" id="Phobius"/>
    </source>
</evidence>
<comment type="subcellular location">
    <subcellularLocation>
        <location evidence="1">Membrane</location>
        <topology evidence="1">Multi-pass membrane protein</topology>
    </subcellularLocation>
</comment>
<feature type="non-terminal residue" evidence="7">
    <location>
        <position position="1"/>
    </location>
</feature>
<dbReference type="GO" id="GO:0099590">
    <property type="term" value="P:neurotransmitter receptor internalization"/>
    <property type="evidence" value="ECO:0007669"/>
    <property type="project" value="TreeGrafter"/>
</dbReference>
<reference evidence="7 8" key="1">
    <citation type="journal article" date="2013" name="Nature">
        <title>Insights into bilaterian evolution from three spiralian genomes.</title>
        <authorList>
            <person name="Simakov O."/>
            <person name="Marletaz F."/>
            <person name="Cho S.J."/>
            <person name="Edsinger-Gonzales E."/>
            <person name="Havlak P."/>
            <person name="Hellsten U."/>
            <person name="Kuo D.H."/>
            <person name="Larsson T."/>
            <person name="Lv J."/>
            <person name="Arendt D."/>
            <person name="Savage R."/>
            <person name="Osoegawa K."/>
            <person name="de Jong P."/>
            <person name="Grimwood J."/>
            <person name="Chapman J.A."/>
            <person name="Shapiro H."/>
            <person name="Aerts A."/>
            <person name="Otillar R.P."/>
            <person name="Terry A.Y."/>
            <person name="Boore J.L."/>
            <person name="Grigoriev I.V."/>
            <person name="Lindberg D.R."/>
            <person name="Seaver E.C."/>
            <person name="Weisblat D.A."/>
            <person name="Putnam N.H."/>
            <person name="Rokhsar D.S."/>
        </authorList>
    </citation>
    <scope>NUCLEOTIDE SEQUENCE [LARGE SCALE GENOMIC DNA]</scope>
</reference>
<dbReference type="GO" id="GO:0016247">
    <property type="term" value="F:channel regulator activity"/>
    <property type="evidence" value="ECO:0007669"/>
    <property type="project" value="TreeGrafter"/>
</dbReference>
<dbReference type="PRINTS" id="PR01792">
    <property type="entry name" value="VDCCGAMMA"/>
</dbReference>
<keyword evidence="4 6" id="KW-1133">Transmembrane helix</keyword>
<dbReference type="AlphaFoldDB" id="V3Z963"/>